<reference evidence="3" key="1">
    <citation type="journal article" date="2019" name="Int. J. Syst. Evol. Microbiol.">
        <title>The Global Catalogue of Microorganisms (GCM) 10K type strain sequencing project: providing services to taxonomists for standard genome sequencing and annotation.</title>
        <authorList>
            <consortium name="The Broad Institute Genomics Platform"/>
            <consortium name="The Broad Institute Genome Sequencing Center for Infectious Disease"/>
            <person name="Wu L."/>
            <person name="Ma J."/>
        </authorList>
    </citation>
    <scope>NUCLEOTIDE SEQUENCE [LARGE SCALE GENOMIC DNA]</scope>
    <source>
        <strain evidence="3">CGMCC 1.12750</strain>
    </source>
</reference>
<keyword evidence="3" id="KW-1185">Reference proteome</keyword>
<evidence type="ECO:0000313" key="3">
    <source>
        <dbReference type="Proteomes" id="UP001596516"/>
    </source>
</evidence>
<organism evidence="2 3">
    <name type="scientific">Plastorhodobacter daqingensis</name>
    <dbReference type="NCBI Taxonomy" id="1387281"/>
    <lineage>
        <taxon>Bacteria</taxon>
        <taxon>Pseudomonadati</taxon>
        <taxon>Pseudomonadota</taxon>
        <taxon>Alphaproteobacteria</taxon>
        <taxon>Rhodobacterales</taxon>
        <taxon>Paracoccaceae</taxon>
        <taxon>Plastorhodobacter</taxon>
    </lineage>
</organism>
<dbReference type="Proteomes" id="UP001596516">
    <property type="component" value="Unassembled WGS sequence"/>
</dbReference>
<sequence length="54" mass="5753">MLEADASTSTEVSVDFDDSIAEDDRIVELSSPTLGGDQLDLGLDDVNRPRFPGA</sequence>
<name>A0ABW2UN27_9RHOB</name>
<evidence type="ECO:0000313" key="2">
    <source>
        <dbReference type="EMBL" id="MFC7706202.1"/>
    </source>
</evidence>
<feature type="region of interest" description="Disordered" evidence="1">
    <location>
        <begin position="31"/>
        <end position="54"/>
    </location>
</feature>
<protein>
    <submittedName>
        <fullName evidence="2">Uncharacterized protein</fullName>
    </submittedName>
</protein>
<proteinExistence type="predicted"/>
<accession>A0ABW2UN27</accession>
<gene>
    <name evidence="2" type="ORF">ACFQXB_18665</name>
</gene>
<evidence type="ECO:0000256" key="1">
    <source>
        <dbReference type="SAM" id="MobiDB-lite"/>
    </source>
</evidence>
<comment type="caution">
    <text evidence="2">The sequence shown here is derived from an EMBL/GenBank/DDBJ whole genome shotgun (WGS) entry which is preliminary data.</text>
</comment>
<dbReference type="RefSeq" id="WP_377406746.1">
    <property type="nucleotide sequence ID" value="NZ_JBHTFQ010000015.1"/>
</dbReference>
<dbReference type="EMBL" id="JBHTFQ010000015">
    <property type="protein sequence ID" value="MFC7706202.1"/>
    <property type="molecule type" value="Genomic_DNA"/>
</dbReference>